<dbReference type="EMBL" id="NHOQ01001816">
    <property type="protein sequence ID" value="PWA22082.1"/>
    <property type="molecule type" value="Genomic_DNA"/>
</dbReference>
<accession>A0A315VFQ2</accession>
<dbReference type="STRING" id="33528.ENSGAFP00000018465"/>
<keyword evidence="5 13" id="KW-0547">Nucleotide-binding</keyword>
<comment type="catalytic activity">
    <reaction evidence="9">
        <text>L-threonyl-[protein] + ATP = O-phospho-L-threonyl-[protein] + ADP + H(+)</text>
        <dbReference type="Rhea" id="RHEA:46608"/>
        <dbReference type="Rhea" id="RHEA-COMP:11060"/>
        <dbReference type="Rhea" id="RHEA-COMP:11605"/>
        <dbReference type="ChEBI" id="CHEBI:15378"/>
        <dbReference type="ChEBI" id="CHEBI:30013"/>
        <dbReference type="ChEBI" id="CHEBI:30616"/>
        <dbReference type="ChEBI" id="CHEBI:61977"/>
        <dbReference type="ChEBI" id="CHEBI:456216"/>
        <dbReference type="EC" id="2.7.11.17"/>
    </reaction>
</comment>
<evidence type="ECO:0000256" key="3">
    <source>
        <dbReference type="ARBA" id="ARBA00022527"/>
    </source>
</evidence>
<sequence>MSSDSVFKPEMESDPQGELDDMVASMNANRLTPPNGYRSGAPRSTMGQKARLTDRKMSLQERGSHVARQPTIETKRVSITDVDDCLQLNQYKLKKEIGKGSFGVVKLAYNEDSEQYYAMKVVSKKKLMRLCGFLRRPPPQGSNSHQDLFPKFMQPLERVYREIAILKKLDHPNVVKLVEVLDDPDEDGLHMAFELVKEGPVIEVPTDNPLTEDQARFYFRDIVLGIEYLHYHKIIHRDIKPSNLLLGDDGHVKIADFGISNEFEGHDALLSSTAGTPAFMAPEMMSELQESFSGKALDVWAMGVTLYCFVFGECPFYDEYIYSLHNKIKNKPLHHWVTENGSSPLPLEEEHCTALEVTDEEVQNSVKLIPSLSAVILVKAMLRKRSFSNPFECQGRRAERSMSAPGGFLTGLSGLLGSSSHPSLRKVSREGSREGELEDLYEDESFVESND</sequence>
<dbReference type="FunFam" id="3.30.200.20:FF:000429">
    <property type="entry name" value="Calcium/calmodulin-dependent protein kinase kinase"/>
    <property type="match status" value="1"/>
</dbReference>
<dbReference type="InterPro" id="IPR000719">
    <property type="entry name" value="Prot_kinase_dom"/>
</dbReference>
<dbReference type="InterPro" id="IPR011009">
    <property type="entry name" value="Kinase-like_dom_sf"/>
</dbReference>
<dbReference type="PROSITE" id="PS50011">
    <property type="entry name" value="PROTEIN_KINASE_DOM"/>
    <property type="match status" value="1"/>
</dbReference>
<evidence type="ECO:0000256" key="8">
    <source>
        <dbReference type="ARBA" id="ARBA00022860"/>
    </source>
</evidence>
<dbReference type="GO" id="GO:0035556">
    <property type="term" value="P:intracellular signal transduction"/>
    <property type="evidence" value="ECO:0007669"/>
    <property type="project" value="TreeGrafter"/>
</dbReference>
<dbReference type="Pfam" id="PF00069">
    <property type="entry name" value="Pkinase"/>
    <property type="match status" value="1"/>
</dbReference>
<dbReference type="Proteomes" id="UP000250572">
    <property type="component" value="Unassembled WGS sequence"/>
</dbReference>
<feature type="compositionally biased region" description="Basic and acidic residues" evidence="15">
    <location>
        <begin position="51"/>
        <end position="64"/>
    </location>
</feature>
<feature type="region of interest" description="Disordered" evidence="15">
    <location>
        <begin position="413"/>
        <end position="451"/>
    </location>
</feature>
<evidence type="ECO:0000256" key="12">
    <source>
        <dbReference type="ARBA" id="ARBA00048679"/>
    </source>
</evidence>
<comment type="catalytic activity">
    <reaction evidence="11">
        <text>L-threonyl-[protein] + ATP = O-phospho-L-threonyl-[protein] + ADP + H(+)</text>
        <dbReference type="Rhea" id="RHEA:46608"/>
        <dbReference type="Rhea" id="RHEA-COMP:11060"/>
        <dbReference type="Rhea" id="RHEA-COMP:11605"/>
        <dbReference type="ChEBI" id="CHEBI:15378"/>
        <dbReference type="ChEBI" id="CHEBI:30013"/>
        <dbReference type="ChEBI" id="CHEBI:30616"/>
        <dbReference type="ChEBI" id="CHEBI:61977"/>
        <dbReference type="ChEBI" id="CHEBI:456216"/>
        <dbReference type="EC" id="2.7.11.1"/>
    </reaction>
</comment>
<evidence type="ECO:0000256" key="9">
    <source>
        <dbReference type="ARBA" id="ARBA00047307"/>
    </source>
</evidence>
<comment type="similarity">
    <text evidence="14">Belongs to the protein kinase superfamily.</text>
</comment>
<keyword evidence="6" id="KW-0418">Kinase</keyword>
<feature type="non-terminal residue" evidence="17">
    <location>
        <position position="451"/>
    </location>
</feature>
<reference evidence="17 18" key="1">
    <citation type="journal article" date="2018" name="G3 (Bethesda)">
        <title>A High-Quality Reference Genome for the Invasive Mosquitofish Gambusia affinis Using a Chicago Library.</title>
        <authorList>
            <person name="Hoffberg S.L."/>
            <person name="Troendle N.J."/>
            <person name="Glenn T.C."/>
            <person name="Mahmud O."/>
            <person name="Louha S."/>
            <person name="Chalopin D."/>
            <person name="Bennetzen J.L."/>
            <person name="Mauricio R."/>
        </authorList>
    </citation>
    <scope>NUCLEOTIDE SEQUENCE [LARGE SCALE GENOMIC DNA]</scope>
    <source>
        <strain evidence="17">NE01/NJP1002.9</strain>
        <tissue evidence="17">Muscle</tissue>
    </source>
</reference>
<keyword evidence="8" id="KW-0112">Calmodulin-binding</keyword>
<evidence type="ECO:0000256" key="14">
    <source>
        <dbReference type="RuleBase" id="RU000304"/>
    </source>
</evidence>
<dbReference type="GO" id="GO:0005737">
    <property type="term" value="C:cytoplasm"/>
    <property type="evidence" value="ECO:0007669"/>
    <property type="project" value="UniProtKB-SubCell"/>
</dbReference>
<evidence type="ECO:0000256" key="5">
    <source>
        <dbReference type="ARBA" id="ARBA00022741"/>
    </source>
</evidence>
<feature type="binding site" evidence="13">
    <location>
        <position position="120"/>
    </location>
    <ligand>
        <name>ATP</name>
        <dbReference type="ChEBI" id="CHEBI:30616"/>
    </ligand>
</feature>
<gene>
    <name evidence="17" type="ORF">CCH79_00010274</name>
</gene>
<dbReference type="InterPro" id="IPR008271">
    <property type="entry name" value="Ser/Thr_kinase_AS"/>
</dbReference>
<feature type="region of interest" description="Disordered" evidence="15">
    <location>
        <begin position="1"/>
        <end position="70"/>
    </location>
</feature>
<evidence type="ECO:0000313" key="18">
    <source>
        <dbReference type="Proteomes" id="UP000250572"/>
    </source>
</evidence>
<comment type="catalytic activity">
    <reaction evidence="10">
        <text>L-seryl-[protein] + ATP = O-phospho-L-seryl-[protein] + ADP + H(+)</text>
        <dbReference type="Rhea" id="RHEA:17989"/>
        <dbReference type="Rhea" id="RHEA-COMP:9863"/>
        <dbReference type="Rhea" id="RHEA-COMP:11604"/>
        <dbReference type="ChEBI" id="CHEBI:15378"/>
        <dbReference type="ChEBI" id="CHEBI:29999"/>
        <dbReference type="ChEBI" id="CHEBI:30616"/>
        <dbReference type="ChEBI" id="CHEBI:83421"/>
        <dbReference type="ChEBI" id="CHEBI:456216"/>
        <dbReference type="EC" id="2.7.11.17"/>
    </reaction>
</comment>
<feature type="domain" description="Protein kinase" evidence="16">
    <location>
        <begin position="91"/>
        <end position="382"/>
    </location>
</feature>
<keyword evidence="18" id="KW-1185">Reference proteome</keyword>
<evidence type="ECO:0000256" key="10">
    <source>
        <dbReference type="ARBA" id="ARBA00047430"/>
    </source>
</evidence>
<dbReference type="GO" id="GO:0005524">
    <property type="term" value="F:ATP binding"/>
    <property type="evidence" value="ECO:0007669"/>
    <property type="project" value="UniProtKB-UniRule"/>
</dbReference>
<dbReference type="InterPro" id="IPR017441">
    <property type="entry name" value="Protein_kinase_ATP_BS"/>
</dbReference>
<feature type="compositionally biased region" description="Low complexity" evidence="15">
    <location>
        <begin position="413"/>
        <end position="422"/>
    </location>
</feature>
<dbReference type="GO" id="GO:0004683">
    <property type="term" value="F:calcium/calmodulin-dependent protein kinase activity"/>
    <property type="evidence" value="ECO:0007669"/>
    <property type="project" value="UniProtKB-EC"/>
</dbReference>
<dbReference type="PANTHER" id="PTHR24346:SF77">
    <property type="entry name" value="SERINE THREONINE PROTEIN KINASE"/>
    <property type="match status" value="1"/>
</dbReference>
<comment type="subcellular location">
    <subcellularLocation>
        <location evidence="1">Cytoplasm</location>
    </subcellularLocation>
</comment>
<keyword evidence="2" id="KW-0963">Cytoplasm</keyword>
<evidence type="ECO:0000313" key="17">
    <source>
        <dbReference type="EMBL" id="PWA22082.1"/>
    </source>
</evidence>
<dbReference type="PANTHER" id="PTHR24346">
    <property type="entry name" value="MAP/MICROTUBULE AFFINITY-REGULATING KINASE"/>
    <property type="match status" value="1"/>
</dbReference>
<comment type="catalytic activity">
    <reaction evidence="12">
        <text>L-seryl-[protein] + ATP = O-phospho-L-seryl-[protein] + ADP + H(+)</text>
        <dbReference type="Rhea" id="RHEA:17989"/>
        <dbReference type="Rhea" id="RHEA-COMP:9863"/>
        <dbReference type="Rhea" id="RHEA-COMP:11604"/>
        <dbReference type="ChEBI" id="CHEBI:15378"/>
        <dbReference type="ChEBI" id="CHEBI:29999"/>
        <dbReference type="ChEBI" id="CHEBI:30616"/>
        <dbReference type="ChEBI" id="CHEBI:83421"/>
        <dbReference type="ChEBI" id="CHEBI:456216"/>
        <dbReference type="EC" id="2.7.11.1"/>
    </reaction>
</comment>
<dbReference type="AlphaFoldDB" id="A0A315VFQ2"/>
<dbReference type="Gene3D" id="1.10.510.10">
    <property type="entry name" value="Transferase(Phosphotransferase) domain 1"/>
    <property type="match status" value="1"/>
</dbReference>
<evidence type="ECO:0000256" key="7">
    <source>
        <dbReference type="ARBA" id="ARBA00022840"/>
    </source>
</evidence>
<proteinExistence type="inferred from homology"/>
<keyword evidence="4" id="KW-0808">Transferase</keyword>
<feature type="compositionally biased region" description="Acidic residues" evidence="15">
    <location>
        <begin position="12"/>
        <end position="21"/>
    </location>
</feature>
<dbReference type="GO" id="GO:0005634">
    <property type="term" value="C:nucleus"/>
    <property type="evidence" value="ECO:0007669"/>
    <property type="project" value="UniProtKB-ARBA"/>
</dbReference>
<feature type="compositionally biased region" description="Acidic residues" evidence="15">
    <location>
        <begin position="436"/>
        <end position="451"/>
    </location>
</feature>
<dbReference type="SMART" id="SM00220">
    <property type="entry name" value="S_TKc"/>
    <property type="match status" value="1"/>
</dbReference>
<organism evidence="17 18">
    <name type="scientific">Gambusia affinis</name>
    <name type="common">Western mosquitofish</name>
    <name type="synonym">Heterandria affinis</name>
    <dbReference type="NCBI Taxonomy" id="33528"/>
    <lineage>
        <taxon>Eukaryota</taxon>
        <taxon>Metazoa</taxon>
        <taxon>Chordata</taxon>
        <taxon>Craniata</taxon>
        <taxon>Vertebrata</taxon>
        <taxon>Euteleostomi</taxon>
        <taxon>Actinopterygii</taxon>
        <taxon>Neopterygii</taxon>
        <taxon>Teleostei</taxon>
        <taxon>Neoteleostei</taxon>
        <taxon>Acanthomorphata</taxon>
        <taxon>Ovalentaria</taxon>
        <taxon>Atherinomorphae</taxon>
        <taxon>Cyprinodontiformes</taxon>
        <taxon>Poeciliidae</taxon>
        <taxon>Poeciliinae</taxon>
        <taxon>Gambusia</taxon>
    </lineage>
</organism>
<dbReference type="SUPFAM" id="SSF56112">
    <property type="entry name" value="Protein kinase-like (PK-like)"/>
    <property type="match status" value="1"/>
</dbReference>
<keyword evidence="3 14" id="KW-0723">Serine/threonine-protein kinase</keyword>
<keyword evidence="7 13" id="KW-0067">ATP-binding</keyword>
<dbReference type="GO" id="GO:0005516">
    <property type="term" value="F:calmodulin binding"/>
    <property type="evidence" value="ECO:0007669"/>
    <property type="project" value="UniProtKB-KW"/>
</dbReference>
<evidence type="ECO:0000256" key="11">
    <source>
        <dbReference type="ARBA" id="ARBA00047899"/>
    </source>
</evidence>
<protein>
    <recommendedName>
        <fullName evidence="16">Protein kinase domain-containing protein</fullName>
    </recommendedName>
</protein>
<dbReference type="PROSITE" id="PS00108">
    <property type="entry name" value="PROTEIN_KINASE_ST"/>
    <property type="match status" value="1"/>
</dbReference>
<evidence type="ECO:0000259" key="16">
    <source>
        <dbReference type="PROSITE" id="PS50011"/>
    </source>
</evidence>
<dbReference type="PROSITE" id="PS00107">
    <property type="entry name" value="PROTEIN_KINASE_ATP"/>
    <property type="match status" value="1"/>
</dbReference>
<name>A0A315VFQ2_GAMAF</name>
<evidence type="ECO:0000256" key="6">
    <source>
        <dbReference type="ARBA" id="ARBA00022777"/>
    </source>
</evidence>
<comment type="caution">
    <text evidence="17">The sequence shown here is derived from an EMBL/GenBank/DDBJ whole genome shotgun (WGS) entry which is preliminary data.</text>
</comment>
<evidence type="ECO:0000256" key="13">
    <source>
        <dbReference type="PROSITE-ProRule" id="PRU10141"/>
    </source>
</evidence>
<evidence type="ECO:0000256" key="15">
    <source>
        <dbReference type="SAM" id="MobiDB-lite"/>
    </source>
</evidence>
<evidence type="ECO:0000256" key="4">
    <source>
        <dbReference type="ARBA" id="ARBA00022679"/>
    </source>
</evidence>
<evidence type="ECO:0000256" key="2">
    <source>
        <dbReference type="ARBA" id="ARBA00022490"/>
    </source>
</evidence>
<dbReference type="Gene3D" id="3.30.200.20">
    <property type="entry name" value="Phosphorylase Kinase, domain 1"/>
    <property type="match status" value="1"/>
</dbReference>
<evidence type="ECO:0000256" key="1">
    <source>
        <dbReference type="ARBA" id="ARBA00004496"/>
    </source>
</evidence>